<feature type="signal peptide" evidence="1">
    <location>
        <begin position="1"/>
        <end position="18"/>
    </location>
</feature>
<keyword evidence="1" id="KW-0732">Signal</keyword>
<dbReference type="InterPro" id="IPR008334">
    <property type="entry name" value="5'-Nucleotdase_C"/>
</dbReference>
<accession>A0A161LFD6</accession>
<dbReference type="GO" id="GO:0009166">
    <property type="term" value="P:nucleotide catabolic process"/>
    <property type="evidence" value="ECO:0007669"/>
    <property type="project" value="InterPro"/>
</dbReference>
<sequence length="249" mass="27063">MRKFINAGLLACALMVLGCGQTKLVQLRATHIPVDQNADAIQDQGMVKAVKPYADIAVKTADEAIGYTDQDLTPGRPESLLGNFFADVMLSYAQKHSTGRVDFAVTNPGGLRKPIRKGDIKVAHIYELMPFENALVVLDLKGDRVQALADSIAAHHGGPVAGIRFGINNRKAVNVTIAGEPLDAGKTYRVVANDYIAKGNDFYQELTKASSAEFFTVSLRAVILDWVKQETAKGNHVHATLDGRIYEEK</sequence>
<evidence type="ECO:0000313" key="3">
    <source>
        <dbReference type="EMBL" id="GAT63287.1"/>
    </source>
</evidence>
<evidence type="ECO:0000259" key="2">
    <source>
        <dbReference type="Pfam" id="PF02872"/>
    </source>
</evidence>
<dbReference type="PRINTS" id="PR01607">
    <property type="entry name" value="APYRASEFAMLY"/>
</dbReference>
<gene>
    <name evidence="3" type="ORF">PJIAN_3604</name>
</gene>
<organism evidence="3 4">
    <name type="scientific">Paludibacter jiangxiensis</name>
    <dbReference type="NCBI Taxonomy" id="681398"/>
    <lineage>
        <taxon>Bacteria</taxon>
        <taxon>Pseudomonadati</taxon>
        <taxon>Bacteroidota</taxon>
        <taxon>Bacteroidia</taxon>
        <taxon>Bacteroidales</taxon>
        <taxon>Paludibacteraceae</taxon>
        <taxon>Paludibacter</taxon>
    </lineage>
</organism>
<dbReference type="GO" id="GO:0016787">
    <property type="term" value="F:hydrolase activity"/>
    <property type="evidence" value="ECO:0007669"/>
    <property type="project" value="InterPro"/>
</dbReference>
<feature type="chain" id="PRO_5007824040" evidence="1">
    <location>
        <begin position="19"/>
        <end position="249"/>
    </location>
</feature>
<dbReference type="InterPro" id="IPR006179">
    <property type="entry name" value="5_nucleotidase/apyrase"/>
</dbReference>
<proteinExistence type="predicted"/>
<protein>
    <submittedName>
        <fullName evidence="3">5'-nucleotidase</fullName>
    </submittedName>
</protein>
<dbReference type="Proteomes" id="UP000076586">
    <property type="component" value="Unassembled WGS sequence"/>
</dbReference>
<dbReference type="AlphaFoldDB" id="A0A161LFD6"/>
<name>A0A161LFD6_9BACT</name>
<dbReference type="InterPro" id="IPR036907">
    <property type="entry name" value="5'-Nucleotdase_C_sf"/>
</dbReference>
<dbReference type="Gene3D" id="3.90.780.10">
    <property type="entry name" value="5'-Nucleotidase, C-terminal domain"/>
    <property type="match status" value="1"/>
</dbReference>
<dbReference type="RefSeq" id="WP_068704308.1">
    <property type="nucleotide sequence ID" value="NZ_BDCR01000003.1"/>
</dbReference>
<dbReference type="OrthoDB" id="4762412at2"/>
<dbReference type="Pfam" id="PF02872">
    <property type="entry name" value="5_nucleotid_C"/>
    <property type="match status" value="1"/>
</dbReference>
<evidence type="ECO:0000313" key="4">
    <source>
        <dbReference type="Proteomes" id="UP000076586"/>
    </source>
</evidence>
<dbReference type="PROSITE" id="PS51257">
    <property type="entry name" value="PROKAR_LIPOPROTEIN"/>
    <property type="match status" value="1"/>
</dbReference>
<dbReference type="PANTHER" id="PTHR11575">
    <property type="entry name" value="5'-NUCLEOTIDASE-RELATED"/>
    <property type="match status" value="1"/>
</dbReference>
<reference evidence="4" key="2">
    <citation type="journal article" date="2017" name="Genome Announc.">
        <title>Draft genome sequence of Paludibacter jiangxiensis NM7(T), a propionate-producing fermentative bacterium.</title>
        <authorList>
            <person name="Qiu Y.-L."/>
            <person name="Tourlousse D.M."/>
            <person name="Matsuura N."/>
            <person name="Ohashi A."/>
            <person name="Sekiguchi Y."/>
        </authorList>
    </citation>
    <scope>NUCLEOTIDE SEQUENCE [LARGE SCALE GENOMIC DNA]</scope>
    <source>
        <strain evidence="4">NM7</strain>
    </source>
</reference>
<feature type="domain" description="5'-Nucleotidase C-terminal" evidence="2">
    <location>
        <begin position="73"/>
        <end position="205"/>
    </location>
</feature>
<evidence type="ECO:0000256" key="1">
    <source>
        <dbReference type="SAM" id="SignalP"/>
    </source>
</evidence>
<dbReference type="EMBL" id="BDCR01000003">
    <property type="protein sequence ID" value="GAT63287.1"/>
    <property type="molecule type" value="Genomic_DNA"/>
</dbReference>
<dbReference type="PANTHER" id="PTHR11575:SF24">
    <property type="entry name" value="5'-NUCLEOTIDASE"/>
    <property type="match status" value="1"/>
</dbReference>
<reference evidence="4" key="1">
    <citation type="submission" date="2016-04" db="EMBL/GenBank/DDBJ databases">
        <title>Draft genome sequence of Paludibacter jiangxiensis strain NM7.</title>
        <authorList>
            <person name="Qiu Y."/>
            <person name="Matsuura N."/>
            <person name="Ohashi A."/>
            <person name="Tourlousse M.D."/>
            <person name="Sekiguchi Y."/>
        </authorList>
    </citation>
    <scope>NUCLEOTIDE SEQUENCE [LARGE SCALE GENOMIC DNA]</scope>
    <source>
        <strain evidence="4">NM7</strain>
    </source>
</reference>
<dbReference type="SUPFAM" id="SSF55816">
    <property type="entry name" value="5'-nucleotidase (syn. UDP-sugar hydrolase), C-terminal domain"/>
    <property type="match status" value="1"/>
</dbReference>
<dbReference type="STRING" id="681398.PJIAN_3604"/>
<keyword evidence="4" id="KW-1185">Reference proteome</keyword>
<comment type="caution">
    <text evidence="3">The sequence shown here is derived from an EMBL/GenBank/DDBJ whole genome shotgun (WGS) entry which is preliminary data.</text>
</comment>